<evidence type="ECO:0000313" key="10">
    <source>
        <dbReference type="EMBL" id="NYT46409.1"/>
    </source>
</evidence>
<protein>
    <recommendedName>
        <fullName evidence="3 8">Dihydrofolate reductase</fullName>
        <ecNumber evidence="3 8">1.5.1.3</ecNumber>
    </recommendedName>
</protein>
<evidence type="ECO:0000313" key="11">
    <source>
        <dbReference type="Proteomes" id="UP000537890"/>
    </source>
</evidence>
<dbReference type="InterPro" id="IPR012259">
    <property type="entry name" value="DHFR"/>
</dbReference>
<dbReference type="Gene3D" id="3.40.430.10">
    <property type="entry name" value="Dihydrofolate Reductase, subunit A"/>
    <property type="match status" value="1"/>
</dbReference>
<organism evidence="10 11">
    <name type="scientific">Candidatus Methanofishera endochildressiae</name>
    <dbReference type="NCBI Taxonomy" id="2738884"/>
    <lineage>
        <taxon>Bacteria</taxon>
        <taxon>Pseudomonadati</taxon>
        <taxon>Pseudomonadota</taxon>
        <taxon>Gammaproteobacteria</taxon>
        <taxon>Candidatus Methanofishera</taxon>
    </lineage>
</organism>
<comment type="function">
    <text evidence="7 8">Key enzyme in folate metabolism. Catalyzes an essential reaction for de novo glycine and purine synthesis, and for DNA precursor synthesis.</text>
</comment>
<evidence type="ECO:0000256" key="3">
    <source>
        <dbReference type="ARBA" id="ARBA00012856"/>
    </source>
</evidence>
<evidence type="ECO:0000256" key="6">
    <source>
        <dbReference type="ARBA" id="ARBA00023002"/>
    </source>
</evidence>
<dbReference type="PROSITE" id="PS51330">
    <property type="entry name" value="DHFR_2"/>
    <property type="match status" value="1"/>
</dbReference>
<dbReference type="GO" id="GO:0005829">
    <property type="term" value="C:cytosol"/>
    <property type="evidence" value="ECO:0007669"/>
    <property type="project" value="TreeGrafter"/>
</dbReference>
<proteinExistence type="inferred from homology"/>
<dbReference type="PIRSF" id="PIRSF000194">
    <property type="entry name" value="DHFR"/>
    <property type="match status" value="1"/>
</dbReference>
<dbReference type="EC" id="1.5.1.3" evidence="3 8"/>
<dbReference type="AlphaFoldDB" id="A0A7Z0MMH0"/>
<evidence type="ECO:0000256" key="8">
    <source>
        <dbReference type="PIRNR" id="PIRNR000194"/>
    </source>
</evidence>
<dbReference type="FunFam" id="3.40.430.10:FF:000001">
    <property type="entry name" value="Dihydrofolate reductase"/>
    <property type="match status" value="1"/>
</dbReference>
<dbReference type="Pfam" id="PF00186">
    <property type="entry name" value="DHFR_1"/>
    <property type="match status" value="1"/>
</dbReference>
<dbReference type="Proteomes" id="UP000537890">
    <property type="component" value="Unassembled WGS sequence"/>
</dbReference>
<dbReference type="GO" id="GO:0070401">
    <property type="term" value="F:NADP+ binding"/>
    <property type="evidence" value="ECO:0007669"/>
    <property type="project" value="UniProtKB-ARBA"/>
</dbReference>
<dbReference type="PANTHER" id="PTHR48069">
    <property type="entry name" value="DIHYDROFOLATE REDUCTASE"/>
    <property type="match status" value="1"/>
</dbReference>
<gene>
    <name evidence="10" type="primary">folA</name>
    <name evidence="10" type="ORF">H0A75_00495</name>
</gene>
<dbReference type="GO" id="GO:0006730">
    <property type="term" value="P:one-carbon metabolic process"/>
    <property type="evidence" value="ECO:0007669"/>
    <property type="project" value="UniProtKB-KW"/>
</dbReference>
<keyword evidence="6 8" id="KW-0560">Oxidoreductase</keyword>
<dbReference type="NCBIfam" id="NF008037">
    <property type="entry name" value="PRK10769.1"/>
    <property type="match status" value="1"/>
</dbReference>
<comment type="caution">
    <text evidence="10">The sequence shown here is derived from an EMBL/GenBank/DDBJ whole genome shotgun (WGS) entry which is preliminary data.</text>
</comment>
<evidence type="ECO:0000256" key="1">
    <source>
        <dbReference type="ARBA" id="ARBA00004903"/>
    </source>
</evidence>
<dbReference type="GO" id="GO:0046654">
    <property type="term" value="P:tetrahydrofolate biosynthetic process"/>
    <property type="evidence" value="ECO:0007669"/>
    <property type="project" value="UniProtKB-UniPathway"/>
</dbReference>
<reference evidence="10 11" key="1">
    <citation type="submission" date="2020-05" db="EMBL/GenBank/DDBJ databases">
        <title>Horizontal transmission and recombination maintain forever young bacterial symbiont genomes.</title>
        <authorList>
            <person name="Russell S.L."/>
            <person name="Pepper-Tunick E."/>
            <person name="Svedberg J."/>
            <person name="Byrne A."/>
            <person name="Ruelas Castillo J."/>
            <person name="Vollmers C."/>
            <person name="Beinart R.A."/>
            <person name="Corbett-Detig R."/>
        </authorList>
    </citation>
    <scope>NUCLEOTIDE SEQUENCE [LARGE SCALE GENOMIC DNA]</scope>
    <source>
        <strain evidence="10">4727-3</strain>
    </source>
</reference>
<evidence type="ECO:0000259" key="9">
    <source>
        <dbReference type="PROSITE" id="PS51330"/>
    </source>
</evidence>
<comment type="catalytic activity">
    <reaction evidence="8">
        <text>(6S)-5,6,7,8-tetrahydrofolate + NADP(+) = 7,8-dihydrofolate + NADPH + H(+)</text>
        <dbReference type="Rhea" id="RHEA:15009"/>
        <dbReference type="ChEBI" id="CHEBI:15378"/>
        <dbReference type="ChEBI" id="CHEBI:57451"/>
        <dbReference type="ChEBI" id="CHEBI:57453"/>
        <dbReference type="ChEBI" id="CHEBI:57783"/>
        <dbReference type="ChEBI" id="CHEBI:58349"/>
        <dbReference type="EC" id="1.5.1.3"/>
    </reaction>
</comment>
<evidence type="ECO:0000256" key="5">
    <source>
        <dbReference type="ARBA" id="ARBA00022857"/>
    </source>
</evidence>
<dbReference type="CDD" id="cd00209">
    <property type="entry name" value="DHFR"/>
    <property type="match status" value="1"/>
</dbReference>
<dbReference type="GO" id="GO:0046655">
    <property type="term" value="P:folic acid metabolic process"/>
    <property type="evidence" value="ECO:0007669"/>
    <property type="project" value="TreeGrafter"/>
</dbReference>
<dbReference type="InterPro" id="IPR001796">
    <property type="entry name" value="DHFR_dom"/>
</dbReference>
<comment type="pathway">
    <text evidence="1 8">Cofactor biosynthesis; tetrahydrofolate biosynthesis; 5,6,7,8-tetrahydrofolate from 7,8-dihydrofolate: step 1/1.</text>
</comment>
<comment type="similarity">
    <text evidence="2 8">Belongs to the dihydrofolate reductase family.</text>
</comment>
<evidence type="ECO:0000256" key="7">
    <source>
        <dbReference type="ARBA" id="ARBA00025067"/>
    </source>
</evidence>
<sequence>MKLSLIVAMASNRTIGLDNQMPWHLSADLKKFKKITMGQPIIMGRKTFESIGQPLPGRQNIIISRNPDYLQPGCLVFNDIDSALTSCTDIEEVFVIGGATLYEATLARADRLYITEIQKEFSGDTWFPEINQEQWQVVSREDINNDSSVDFSYSFMVYER</sequence>
<dbReference type="EMBL" id="JACCHS010000003">
    <property type="protein sequence ID" value="NYT46409.1"/>
    <property type="molecule type" value="Genomic_DNA"/>
</dbReference>
<dbReference type="PANTHER" id="PTHR48069:SF3">
    <property type="entry name" value="DIHYDROFOLATE REDUCTASE"/>
    <property type="match status" value="1"/>
</dbReference>
<dbReference type="InterPro" id="IPR024072">
    <property type="entry name" value="DHFR-like_dom_sf"/>
</dbReference>
<evidence type="ECO:0000256" key="4">
    <source>
        <dbReference type="ARBA" id="ARBA00022563"/>
    </source>
</evidence>
<dbReference type="PRINTS" id="PR00070">
    <property type="entry name" value="DHFR"/>
</dbReference>
<accession>A0A7Z0MMH0</accession>
<dbReference type="UniPathway" id="UPA00077">
    <property type="reaction ID" value="UER00158"/>
</dbReference>
<dbReference type="GO" id="GO:0046452">
    <property type="term" value="P:dihydrofolate metabolic process"/>
    <property type="evidence" value="ECO:0007669"/>
    <property type="project" value="TreeGrafter"/>
</dbReference>
<feature type="domain" description="DHFR" evidence="9">
    <location>
        <begin position="2"/>
        <end position="160"/>
    </location>
</feature>
<keyword evidence="4 8" id="KW-0554">One-carbon metabolism</keyword>
<keyword evidence="5 8" id="KW-0521">NADP</keyword>
<dbReference type="SUPFAM" id="SSF53597">
    <property type="entry name" value="Dihydrofolate reductase-like"/>
    <property type="match status" value="1"/>
</dbReference>
<evidence type="ECO:0000256" key="2">
    <source>
        <dbReference type="ARBA" id="ARBA00009539"/>
    </source>
</evidence>
<dbReference type="GO" id="GO:0004146">
    <property type="term" value="F:dihydrofolate reductase activity"/>
    <property type="evidence" value="ECO:0007669"/>
    <property type="project" value="UniProtKB-EC"/>
</dbReference>
<name>A0A7Z0MMH0_9GAMM</name>